<feature type="non-terminal residue" evidence="1">
    <location>
        <position position="1"/>
    </location>
</feature>
<accession>A0A9P6TH27</accession>
<sequence length="57" mass="6525">KLLATQMWIKQVPLYVIQTTLQKKISKSSVNTWAWLLRTTGSVIQDKSTYANMGRPT</sequence>
<protein>
    <submittedName>
        <fullName evidence="1">Uncharacterized protein</fullName>
    </submittedName>
</protein>
<organism evidence="1 2">
    <name type="scientific">Cronartium quercuum f. sp. fusiforme G11</name>
    <dbReference type="NCBI Taxonomy" id="708437"/>
    <lineage>
        <taxon>Eukaryota</taxon>
        <taxon>Fungi</taxon>
        <taxon>Dikarya</taxon>
        <taxon>Basidiomycota</taxon>
        <taxon>Pucciniomycotina</taxon>
        <taxon>Pucciniomycetes</taxon>
        <taxon>Pucciniales</taxon>
        <taxon>Coleosporiaceae</taxon>
        <taxon>Cronartium</taxon>
    </lineage>
</organism>
<dbReference type="AlphaFoldDB" id="A0A9P6TH27"/>
<proteinExistence type="predicted"/>
<comment type="caution">
    <text evidence="1">The sequence shown here is derived from an EMBL/GenBank/DDBJ whole genome shotgun (WGS) entry which is preliminary data.</text>
</comment>
<evidence type="ECO:0000313" key="1">
    <source>
        <dbReference type="EMBL" id="KAG0151345.1"/>
    </source>
</evidence>
<dbReference type="Proteomes" id="UP000886653">
    <property type="component" value="Unassembled WGS sequence"/>
</dbReference>
<reference evidence="1" key="1">
    <citation type="submission" date="2013-11" db="EMBL/GenBank/DDBJ databases">
        <title>Genome sequence of the fusiform rust pathogen reveals effectors for host alternation and coevolution with pine.</title>
        <authorList>
            <consortium name="DOE Joint Genome Institute"/>
            <person name="Smith K."/>
            <person name="Pendleton A."/>
            <person name="Kubisiak T."/>
            <person name="Anderson C."/>
            <person name="Salamov A."/>
            <person name="Aerts A."/>
            <person name="Riley R."/>
            <person name="Clum A."/>
            <person name="Lindquist E."/>
            <person name="Ence D."/>
            <person name="Campbell M."/>
            <person name="Kronenberg Z."/>
            <person name="Feau N."/>
            <person name="Dhillon B."/>
            <person name="Hamelin R."/>
            <person name="Burleigh J."/>
            <person name="Smith J."/>
            <person name="Yandell M."/>
            <person name="Nelson C."/>
            <person name="Grigoriev I."/>
            <person name="Davis J."/>
        </authorList>
    </citation>
    <scope>NUCLEOTIDE SEQUENCE</scope>
    <source>
        <strain evidence="1">G11</strain>
    </source>
</reference>
<keyword evidence="2" id="KW-1185">Reference proteome</keyword>
<evidence type="ECO:0000313" key="2">
    <source>
        <dbReference type="Proteomes" id="UP000886653"/>
    </source>
</evidence>
<dbReference type="EMBL" id="MU167213">
    <property type="protein sequence ID" value="KAG0151345.1"/>
    <property type="molecule type" value="Genomic_DNA"/>
</dbReference>
<name>A0A9P6TH27_9BASI</name>
<gene>
    <name evidence="1" type="ORF">CROQUDRAFT_36812</name>
</gene>